<feature type="compositionally biased region" description="Polar residues" evidence="8">
    <location>
        <begin position="250"/>
        <end position="270"/>
    </location>
</feature>
<sequence length="572" mass="60430">HPMPSHPIPTHPDDSCRYWDILWMEVKANSSAGTEEMLMWHADVCVLRLLEALLQSLPHLLLQVYVVVVNEPASLIPAVSAGLSLLSLSWALVSYSRSCCLLRPGHVCLPAAALLCLLLWRMGMLTSRVLALVLFARLYSCWVLAVAGTHWVLMSFWLVALQSDIVAQPCHWRLFNILLGAVYIFCYINVMLMENTLLLLLATEFLQAEMGHSLRVSGAAMAGAALGVAAMVAYYSLLHPKSSKIRQGVLENSSHTAGNERTAGNNSCVGQSWGTTGDGESLAAERTTMTAQTGNSSSLFQLGGRSEDGWTNHHHWLLVKLALKTGDVSKINAAFGDAGVGELHPDGWAMGTPRPGVELSLPAVVIAPLGFGLGPLEEKLAMVRNAGGSKHEVGAGRDGGGQEDAGHPDTPSPHSSSASLPEGSSVYFSASTGDITSPGAVMVTATSMAPLQGDSKDRSSPGCPEGGGGRGEDLSLETASISPILGSCAHRHLRSGCGVAGPPEELCVGTEGALLGWHHLQDTHPCGTQGAVGLRSKLRPPRFTSTPKADSKRSEQGLRDVGEGKDVSGVVE</sequence>
<evidence type="ECO:0000256" key="8">
    <source>
        <dbReference type="SAM" id="MobiDB-lite"/>
    </source>
</evidence>
<dbReference type="OrthoDB" id="6348184at2759"/>
<feature type="compositionally biased region" description="Basic and acidic residues" evidence="8">
    <location>
        <begin position="549"/>
        <end position="566"/>
    </location>
</feature>
<evidence type="ECO:0000256" key="2">
    <source>
        <dbReference type="ARBA" id="ARBA00008789"/>
    </source>
</evidence>
<feature type="region of interest" description="Disordered" evidence="8">
    <location>
        <begin position="249"/>
        <end position="270"/>
    </location>
</feature>
<dbReference type="AlphaFoldDB" id="A0A2P4SEK0"/>
<proteinExistence type="inferred from homology"/>
<evidence type="ECO:0000313" key="10">
    <source>
        <dbReference type="Proteomes" id="UP000237246"/>
    </source>
</evidence>
<feature type="region of interest" description="Disordered" evidence="8">
    <location>
        <begin position="389"/>
        <end position="431"/>
    </location>
</feature>
<feature type="transmembrane region" description="Helical" evidence="7">
    <location>
        <begin position="129"/>
        <end position="153"/>
    </location>
</feature>
<dbReference type="GO" id="GO:0005886">
    <property type="term" value="C:plasma membrane"/>
    <property type="evidence" value="ECO:0007669"/>
    <property type="project" value="UniProtKB-SubCell"/>
</dbReference>
<feature type="transmembrane region" description="Helical" evidence="7">
    <location>
        <begin position="174"/>
        <end position="193"/>
    </location>
</feature>
<dbReference type="InterPro" id="IPR018629">
    <property type="entry name" value="XK-rel"/>
</dbReference>
<dbReference type="Pfam" id="PF09815">
    <property type="entry name" value="XK-related"/>
    <property type="match status" value="1"/>
</dbReference>
<evidence type="ECO:0000256" key="6">
    <source>
        <dbReference type="ARBA" id="ARBA00023136"/>
    </source>
</evidence>
<evidence type="ECO:0000313" key="9">
    <source>
        <dbReference type="EMBL" id="POI22539.1"/>
    </source>
</evidence>
<dbReference type="PANTHER" id="PTHR16024">
    <property type="entry name" value="XK-RELATED PROTEIN"/>
    <property type="match status" value="1"/>
</dbReference>
<organism evidence="9 10">
    <name type="scientific">Bambusicola thoracicus</name>
    <name type="common">Chinese bamboo-partridge</name>
    <name type="synonym">Perdix thoracica</name>
    <dbReference type="NCBI Taxonomy" id="9083"/>
    <lineage>
        <taxon>Eukaryota</taxon>
        <taxon>Metazoa</taxon>
        <taxon>Chordata</taxon>
        <taxon>Craniata</taxon>
        <taxon>Vertebrata</taxon>
        <taxon>Euteleostomi</taxon>
        <taxon>Archelosauria</taxon>
        <taxon>Archosauria</taxon>
        <taxon>Dinosauria</taxon>
        <taxon>Saurischia</taxon>
        <taxon>Theropoda</taxon>
        <taxon>Coelurosauria</taxon>
        <taxon>Aves</taxon>
        <taxon>Neognathae</taxon>
        <taxon>Galloanserae</taxon>
        <taxon>Galliformes</taxon>
        <taxon>Phasianidae</taxon>
        <taxon>Perdicinae</taxon>
        <taxon>Bambusicola</taxon>
    </lineage>
</organism>
<feature type="region of interest" description="Disordered" evidence="8">
    <location>
        <begin position="449"/>
        <end position="474"/>
    </location>
</feature>
<protein>
    <recommendedName>
        <fullName evidence="7">XK-related protein</fullName>
    </recommendedName>
</protein>
<evidence type="ECO:0000256" key="1">
    <source>
        <dbReference type="ARBA" id="ARBA00004651"/>
    </source>
</evidence>
<keyword evidence="4 7" id="KW-0812">Transmembrane</keyword>
<keyword evidence="6 7" id="KW-0472">Membrane</keyword>
<evidence type="ECO:0000256" key="4">
    <source>
        <dbReference type="ARBA" id="ARBA00022692"/>
    </source>
</evidence>
<name>A0A2P4SEK0_BAMTH</name>
<keyword evidence="5 7" id="KW-1133">Transmembrane helix</keyword>
<keyword evidence="3" id="KW-1003">Cell membrane</keyword>
<evidence type="ECO:0000256" key="7">
    <source>
        <dbReference type="RuleBase" id="RU910716"/>
    </source>
</evidence>
<evidence type="ECO:0000256" key="3">
    <source>
        <dbReference type="ARBA" id="ARBA00022475"/>
    </source>
</evidence>
<feature type="transmembrane region" description="Helical" evidence="7">
    <location>
        <begin position="74"/>
        <end position="93"/>
    </location>
</feature>
<comment type="caution">
    <text evidence="9">The sequence shown here is derived from an EMBL/GenBank/DDBJ whole genome shotgun (WGS) entry which is preliminary data.</text>
</comment>
<dbReference type="Proteomes" id="UP000237246">
    <property type="component" value="Unassembled WGS sequence"/>
</dbReference>
<comment type="subcellular location">
    <subcellularLocation>
        <location evidence="1">Cell membrane</location>
        <topology evidence="1">Multi-pass membrane protein</topology>
    </subcellularLocation>
    <subcellularLocation>
        <location evidence="7">Membrane</location>
        <topology evidence="7">Multi-pass membrane protein</topology>
    </subcellularLocation>
</comment>
<feature type="non-terminal residue" evidence="9">
    <location>
        <position position="1"/>
    </location>
</feature>
<feature type="transmembrane region" description="Helical" evidence="7">
    <location>
        <begin position="213"/>
        <end position="237"/>
    </location>
</feature>
<reference evidence="9 10" key="1">
    <citation type="submission" date="2018-01" db="EMBL/GenBank/DDBJ databases">
        <title>Comparison of the Chinese Bamboo Partridge and Red Junglefowl genome sequences highlights the importance of demography in genome evolution.</title>
        <authorList>
            <person name="Tiley G.P."/>
            <person name="Kimball R.T."/>
            <person name="Braun E.L."/>
            <person name="Burleigh J.G."/>
        </authorList>
    </citation>
    <scope>NUCLEOTIDE SEQUENCE [LARGE SCALE GENOMIC DNA]</scope>
    <source>
        <strain evidence="9">RTK389</strain>
        <tissue evidence="9">Blood</tissue>
    </source>
</reference>
<dbReference type="PANTHER" id="PTHR16024:SF15">
    <property type="entry name" value="XK-RELATED PROTEIN 5"/>
    <property type="match status" value="1"/>
</dbReference>
<feature type="region of interest" description="Disordered" evidence="8">
    <location>
        <begin position="528"/>
        <end position="572"/>
    </location>
</feature>
<feature type="transmembrane region" description="Helical" evidence="7">
    <location>
        <begin position="105"/>
        <end position="123"/>
    </location>
</feature>
<dbReference type="EMBL" id="PPHD01057210">
    <property type="protein sequence ID" value="POI22539.1"/>
    <property type="molecule type" value="Genomic_DNA"/>
</dbReference>
<gene>
    <name evidence="9" type="ORF">CIB84_013715</name>
</gene>
<dbReference type="InterPro" id="IPR050895">
    <property type="entry name" value="XK-related_scramblase"/>
</dbReference>
<accession>A0A2P4SEK0</accession>
<evidence type="ECO:0000256" key="5">
    <source>
        <dbReference type="ARBA" id="ARBA00022989"/>
    </source>
</evidence>
<comment type="similarity">
    <text evidence="2 7">Belongs to the XK family.</text>
</comment>
<keyword evidence="10" id="KW-1185">Reference proteome</keyword>